<dbReference type="STRING" id="872970.SAMN04488134_107145"/>
<evidence type="ECO:0000256" key="1">
    <source>
        <dbReference type="ARBA" id="ARBA00043985"/>
    </source>
</evidence>
<comment type="similarity">
    <text evidence="1">Belongs to the PspA/Vipp/IM30 family.</text>
</comment>
<feature type="compositionally biased region" description="Basic and acidic residues" evidence="3">
    <location>
        <begin position="215"/>
        <end position="225"/>
    </location>
</feature>
<dbReference type="PANTHER" id="PTHR31088">
    <property type="entry name" value="MEMBRANE-ASSOCIATED PROTEIN VIPP1, CHLOROPLASTIC"/>
    <property type="match status" value="1"/>
</dbReference>
<evidence type="ECO:0000256" key="2">
    <source>
        <dbReference type="SAM" id="Coils"/>
    </source>
</evidence>
<gene>
    <name evidence="4" type="ORF">SAMN04488134_107145</name>
</gene>
<feature type="coiled-coil region" evidence="2">
    <location>
        <begin position="115"/>
        <end position="149"/>
    </location>
</feature>
<accession>A0A1H8PPR3</accession>
<feature type="region of interest" description="Disordered" evidence="3">
    <location>
        <begin position="182"/>
        <end position="225"/>
    </location>
</feature>
<name>A0A1H8PPR3_9BACI</name>
<sequence length="225" mass="24639">MSILQRFKSIISSNVNAALDRAEDPEKVIDQQLRNMLNDLAEVRKNTMSVMAEESKIKRQLDENHGEVNKYAELAKKALTAGNESDARVFLAKKQELEDVGVGLANTFALAHENASKMRHMHDKLANDIEALKARRAAIKAQLSIANSTEKLNSLTTSAGDSGSAGAIKKMEERATQRLDEANAMASLNEEPVDEAGKLEEKYSSGLQGGAVDDELQRMKDELGI</sequence>
<evidence type="ECO:0000256" key="3">
    <source>
        <dbReference type="SAM" id="MobiDB-lite"/>
    </source>
</evidence>
<dbReference type="Proteomes" id="UP000199300">
    <property type="component" value="Unassembled WGS sequence"/>
</dbReference>
<protein>
    <submittedName>
        <fullName evidence="4">Phage shock protein A (PspA) family protein</fullName>
    </submittedName>
</protein>
<dbReference type="PANTHER" id="PTHR31088:SF6">
    <property type="entry name" value="PHAGE SHOCK PROTEIN A"/>
    <property type="match status" value="1"/>
</dbReference>
<keyword evidence="5" id="KW-1185">Reference proteome</keyword>
<dbReference type="InterPro" id="IPR007157">
    <property type="entry name" value="PspA_VIPP1"/>
</dbReference>
<keyword evidence="2" id="KW-0175">Coiled coil</keyword>
<dbReference type="RefSeq" id="WP_091498043.1">
    <property type="nucleotide sequence ID" value="NZ_FODJ01000007.1"/>
</dbReference>
<evidence type="ECO:0000313" key="4">
    <source>
        <dbReference type="EMBL" id="SEO43992.1"/>
    </source>
</evidence>
<dbReference type="EMBL" id="FODJ01000007">
    <property type="protein sequence ID" value="SEO43992.1"/>
    <property type="molecule type" value="Genomic_DNA"/>
</dbReference>
<proteinExistence type="inferred from homology"/>
<dbReference type="OrthoDB" id="9779630at2"/>
<reference evidence="4 5" key="1">
    <citation type="submission" date="2016-10" db="EMBL/GenBank/DDBJ databases">
        <authorList>
            <person name="de Groot N.N."/>
        </authorList>
    </citation>
    <scope>NUCLEOTIDE SEQUENCE [LARGE SCALE GENOMIC DNA]</scope>
    <source>
        <strain evidence="4 5">CGMCC 1.10434</strain>
    </source>
</reference>
<dbReference type="Pfam" id="PF04012">
    <property type="entry name" value="PspA_IM30"/>
    <property type="match status" value="1"/>
</dbReference>
<evidence type="ECO:0000313" key="5">
    <source>
        <dbReference type="Proteomes" id="UP000199300"/>
    </source>
</evidence>
<dbReference type="AlphaFoldDB" id="A0A1H8PPR3"/>
<organism evidence="4 5">
    <name type="scientific">Amphibacillus marinus</name>
    <dbReference type="NCBI Taxonomy" id="872970"/>
    <lineage>
        <taxon>Bacteria</taxon>
        <taxon>Bacillati</taxon>
        <taxon>Bacillota</taxon>
        <taxon>Bacilli</taxon>
        <taxon>Bacillales</taxon>
        <taxon>Bacillaceae</taxon>
        <taxon>Amphibacillus</taxon>
    </lineage>
</organism>